<keyword evidence="3" id="KW-1185">Reference proteome</keyword>
<proteinExistence type="predicted"/>
<feature type="compositionally biased region" description="Polar residues" evidence="1">
    <location>
        <begin position="27"/>
        <end position="51"/>
    </location>
</feature>
<dbReference type="Proteomes" id="UP000596742">
    <property type="component" value="Unassembled WGS sequence"/>
</dbReference>
<feature type="region of interest" description="Disordered" evidence="1">
    <location>
        <begin position="23"/>
        <end position="51"/>
    </location>
</feature>
<organism evidence="2 3">
    <name type="scientific">Mytilus galloprovincialis</name>
    <name type="common">Mediterranean mussel</name>
    <dbReference type="NCBI Taxonomy" id="29158"/>
    <lineage>
        <taxon>Eukaryota</taxon>
        <taxon>Metazoa</taxon>
        <taxon>Spiralia</taxon>
        <taxon>Lophotrochozoa</taxon>
        <taxon>Mollusca</taxon>
        <taxon>Bivalvia</taxon>
        <taxon>Autobranchia</taxon>
        <taxon>Pteriomorphia</taxon>
        <taxon>Mytilida</taxon>
        <taxon>Mytiloidea</taxon>
        <taxon>Mytilidae</taxon>
        <taxon>Mytilinae</taxon>
        <taxon>Mytilus</taxon>
    </lineage>
</organism>
<sequence>MSCQQSFSTKVSPHITLDNIPVRSTDRTTQSYNSRMRSPESEISNGTGSTAAVQSTDDNFFTGVSRKRSARYYLSGIDSKSTRSGIMTYLESRNVQVTYLRLFQSRNSLRYVSAKLNVSEQCANIIEGENFWPSGVHCRCWLSNQAWYQRSSEVPSDIKQGEN</sequence>
<accession>A0A8B6BPP6</accession>
<dbReference type="OrthoDB" id="10013754at2759"/>
<name>A0A8B6BPP6_MYTGA</name>
<dbReference type="AlphaFoldDB" id="A0A8B6BPP6"/>
<reference evidence="2" key="1">
    <citation type="submission" date="2018-11" db="EMBL/GenBank/DDBJ databases">
        <authorList>
            <person name="Alioto T."/>
            <person name="Alioto T."/>
        </authorList>
    </citation>
    <scope>NUCLEOTIDE SEQUENCE</scope>
</reference>
<comment type="caution">
    <text evidence="2">The sequence shown here is derived from an EMBL/GenBank/DDBJ whole genome shotgun (WGS) entry which is preliminary data.</text>
</comment>
<dbReference type="EMBL" id="UYJE01000432">
    <property type="protein sequence ID" value="VDH93289.1"/>
    <property type="molecule type" value="Genomic_DNA"/>
</dbReference>
<evidence type="ECO:0000256" key="1">
    <source>
        <dbReference type="SAM" id="MobiDB-lite"/>
    </source>
</evidence>
<evidence type="ECO:0000313" key="3">
    <source>
        <dbReference type="Proteomes" id="UP000596742"/>
    </source>
</evidence>
<gene>
    <name evidence="2" type="ORF">MGAL_10B043696</name>
</gene>
<evidence type="ECO:0000313" key="2">
    <source>
        <dbReference type="EMBL" id="VDH93289.1"/>
    </source>
</evidence>
<protein>
    <submittedName>
        <fullName evidence="2">Uncharacterized protein</fullName>
    </submittedName>
</protein>